<evidence type="ECO:0000313" key="3">
    <source>
        <dbReference type="Proteomes" id="UP001212841"/>
    </source>
</evidence>
<keyword evidence="3" id="KW-1185">Reference proteome</keyword>
<comment type="caution">
    <text evidence="2">The sequence shown here is derived from an EMBL/GenBank/DDBJ whole genome shotgun (WGS) entry which is preliminary data.</text>
</comment>
<dbReference type="AlphaFoldDB" id="A0AAD5RZC1"/>
<evidence type="ECO:0000313" key="2">
    <source>
        <dbReference type="EMBL" id="KAJ3025656.1"/>
    </source>
</evidence>
<gene>
    <name evidence="2" type="ORF">HK097_006634</name>
</gene>
<accession>A0AAD5RZC1</accession>
<dbReference type="EMBL" id="JADGJD010003105">
    <property type="protein sequence ID" value="KAJ3025656.1"/>
    <property type="molecule type" value="Genomic_DNA"/>
</dbReference>
<feature type="non-terminal residue" evidence="2">
    <location>
        <position position="1"/>
    </location>
</feature>
<sequence length="111" mass="11934">DVAMQQVDPPSAGQDGGNPPVPYSIFSDAILPSTHQSPKARQPPTGEQLFEIGAEDNTQGQQPAIAEPSISAATHPIPLLMGMKFITTRQRPSFFFTNKGRQLEGLFDGSK</sequence>
<protein>
    <submittedName>
        <fullName evidence="2">Uncharacterized protein</fullName>
    </submittedName>
</protein>
<organism evidence="2 3">
    <name type="scientific">Rhizophlyctis rosea</name>
    <dbReference type="NCBI Taxonomy" id="64517"/>
    <lineage>
        <taxon>Eukaryota</taxon>
        <taxon>Fungi</taxon>
        <taxon>Fungi incertae sedis</taxon>
        <taxon>Chytridiomycota</taxon>
        <taxon>Chytridiomycota incertae sedis</taxon>
        <taxon>Chytridiomycetes</taxon>
        <taxon>Rhizophlyctidales</taxon>
        <taxon>Rhizophlyctidaceae</taxon>
        <taxon>Rhizophlyctis</taxon>
    </lineage>
</organism>
<dbReference type="Proteomes" id="UP001212841">
    <property type="component" value="Unassembled WGS sequence"/>
</dbReference>
<reference evidence="2" key="1">
    <citation type="submission" date="2020-05" db="EMBL/GenBank/DDBJ databases">
        <title>Phylogenomic resolution of chytrid fungi.</title>
        <authorList>
            <person name="Stajich J.E."/>
            <person name="Amses K."/>
            <person name="Simmons R."/>
            <person name="Seto K."/>
            <person name="Myers J."/>
            <person name="Bonds A."/>
            <person name="Quandt C.A."/>
            <person name="Barry K."/>
            <person name="Liu P."/>
            <person name="Grigoriev I."/>
            <person name="Longcore J.E."/>
            <person name="James T.Y."/>
        </authorList>
    </citation>
    <scope>NUCLEOTIDE SEQUENCE</scope>
    <source>
        <strain evidence="2">JEL0318</strain>
    </source>
</reference>
<evidence type="ECO:0000256" key="1">
    <source>
        <dbReference type="SAM" id="MobiDB-lite"/>
    </source>
</evidence>
<proteinExistence type="predicted"/>
<feature type="region of interest" description="Disordered" evidence="1">
    <location>
        <begin position="1"/>
        <end position="26"/>
    </location>
</feature>
<name>A0AAD5RZC1_9FUNG</name>